<evidence type="ECO:0000313" key="1">
    <source>
        <dbReference type="EMBL" id="KAF1923483.1"/>
    </source>
</evidence>
<reference evidence="1" key="1">
    <citation type="journal article" date="2020" name="Stud. Mycol.">
        <title>101 Dothideomycetes genomes: a test case for predicting lifestyles and emergence of pathogens.</title>
        <authorList>
            <person name="Haridas S."/>
            <person name="Albert R."/>
            <person name="Binder M."/>
            <person name="Bloem J."/>
            <person name="Labutti K."/>
            <person name="Salamov A."/>
            <person name="Andreopoulos B."/>
            <person name="Baker S."/>
            <person name="Barry K."/>
            <person name="Bills G."/>
            <person name="Bluhm B."/>
            <person name="Cannon C."/>
            <person name="Castanera R."/>
            <person name="Culley D."/>
            <person name="Daum C."/>
            <person name="Ezra D."/>
            <person name="Gonzalez J."/>
            <person name="Henrissat B."/>
            <person name="Kuo A."/>
            <person name="Liang C."/>
            <person name="Lipzen A."/>
            <person name="Lutzoni F."/>
            <person name="Magnuson J."/>
            <person name="Mondo S."/>
            <person name="Nolan M."/>
            <person name="Ohm R."/>
            <person name="Pangilinan J."/>
            <person name="Park H.-J."/>
            <person name="Ramirez L."/>
            <person name="Alfaro M."/>
            <person name="Sun H."/>
            <person name="Tritt A."/>
            <person name="Yoshinaga Y."/>
            <person name="Zwiers L.-H."/>
            <person name="Turgeon B."/>
            <person name="Goodwin S."/>
            <person name="Spatafora J."/>
            <person name="Crous P."/>
            <person name="Grigoriev I."/>
        </authorList>
    </citation>
    <scope>NUCLEOTIDE SEQUENCE</scope>
    <source>
        <strain evidence="1">CBS 183.55</strain>
    </source>
</reference>
<sequence>MPPQRNAQSTYNEEEEAIVARILELDARGIGATRAMVQEMANDLLAARGEGPVGKN</sequence>
<dbReference type="AlphaFoldDB" id="A0A6A5R791"/>
<proteinExistence type="predicted"/>
<name>A0A6A5R791_9PLEO</name>
<dbReference type="RefSeq" id="XP_033443736.1">
    <property type="nucleotide sequence ID" value="XM_033598347.1"/>
</dbReference>
<dbReference type="Proteomes" id="UP000800082">
    <property type="component" value="Unassembled WGS sequence"/>
</dbReference>
<protein>
    <recommendedName>
        <fullName evidence="3">HTH CENPB-type domain-containing protein</fullName>
    </recommendedName>
</protein>
<keyword evidence="2" id="KW-1185">Reference proteome</keyword>
<gene>
    <name evidence="1" type="ORF">M421DRAFT_9588</name>
</gene>
<evidence type="ECO:0000313" key="2">
    <source>
        <dbReference type="Proteomes" id="UP000800082"/>
    </source>
</evidence>
<organism evidence="1 2">
    <name type="scientific">Didymella exigua CBS 183.55</name>
    <dbReference type="NCBI Taxonomy" id="1150837"/>
    <lineage>
        <taxon>Eukaryota</taxon>
        <taxon>Fungi</taxon>
        <taxon>Dikarya</taxon>
        <taxon>Ascomycota</taxon>
        <taxon>Pezizomycotina</taxon>
        <taxon>Dothideomycetes</taxon>
        <taxon>Pleosporomycetidae</taxon>
        <taxon>Pleosporales</taxon>
        <taxon>Pleosporineae</taxon>
        <taxon>Didymellaceae</taxon>
        <taxon>Didymella</taxon>
    </lineage>
</organism>
<dbReference type="EMBL" id="ML979004">
    <property type="protein sequence ID" value="KAF1923483.1"/>
    <property type="molecule type" value="Genomic_DNA"/>
</dbReference>
<accession>A0A6A5R791</accession>
<evidence type="ECO:0008006" key="3">
    <source>
        <dbReference type="Google" id="ProtNLM"/>
    </source>
</evidence>
<dbReference type="GeneID" id="54356014"/>